<keyword evidence="6 13" id="KW-0489">Methyltransferase</keyword>
<organism evidence="15 16">
    <name type="scientific">Tepidibacter thalassicus DSM 15285</name>
    <dbReference type="NCBI Taxonomy" id="1123350"/>
    <lineage>
        <taxon>Bacteria</taxon>
        <taxon>Bacillati</taxon>
        <taxon>Bacillota</taxon>
        <taxon>Clostridia</taxon>
        <taxon>Peptostreptococcales</taxon>
        <taxon>Peptostreptococcaceae</taxon>
        <taxon>Tepidibacter</taxon>
    </lineage>
</organism>
<keyword evidence="5" id="KW-0698">rRNA processing</keyword>
<comment type="subcellular location">
    <subcellularLocation>
        <location evidence="2">Cytoplasm</location>
    </subcellularLocation>
</comment>
<dbReference type="FunFam" id="3.40.50.150:FF:000022">
    <property type="entry name" value="Ribosomal RNA small subunit methyltransferase B"/>
    <property type="match status" value="1"/>
</dbReference>
<dbReference type="GO" id="GO:0005737">
    <property type="term" value="C:cytoplasm"/>
    <property type="evidence" value="ECO:0007669"/>
    <property type="project" value="UniProtKB-SubCell"/>
</dbReference>
<comment type="similarity">
    <text evidence="13">Belongs to the class I-like SAM-binding methyltransferase superfamily. RsmB/NOP family.</text>
</comment>
<dbReference type="GO" id="GO:0006355">
    <property type="term" value="P:regulation of DNA-templated transcription"/>
    <property type="evidence" value="ECO:0007669"/>
    <property type="project" value="InterPro"/>
</dbReference>
<dbReference type="EC" id="2.1.1.176" evidence="3"/>
<evidence type="ECO:0000256" key="8">
    <source>
        <dbReference type="ARBA" id="ARBA00022691"/>
    </source>
</evidence>
<dbReference type="InterPro" id="IPR011023">
    <property type="entry name" value="Nop2p"/>
</dbReference>
<keyword evidence="16" id="KW-1185">Reference proteome</keyword>
<evidence type="ECO:0000256" key="4">
    <source>
        <dbReference type="ARBA" id="ARBA00022490"/>
    </source>
</evidence>
<keyword evidence="4" id="KW-0963">Cytoplasm</keyword>
<evidence type="ECO:0000256" key="7">
    <source>
        <dbReference type="ARBA" id="ARBA00022679"/>
    </source>
</evidence>
<dbReference type="InterPro" id="IPR023267">
    <property type="entry name" value="RCMT"/>
</dbReference>
<evidence type="ECO:0000256" key="1">
    <source>
        <dbReference type="ARBA" id="ARBA00002724"/>
    </source>
</evidence>
<evidence type="ECO:0000313" key="15">
    <source>
        <dbReference type="EMBL" id="SHH09677.1"/>
    </source>
</evidence>
<dbReference type="PRINTS" id="PR02008">
    <property type="entry name" value="RCMTFAMILY"/>
</dbReference>
<dbReference type="Gene3D" id="3.40.50.150">
    <property type="entry name" value="Vaccinia Virus protein VP39"/>
    <property type="match status" value="1"/>
</dbReference>
<name>A0A1M5Q5X9_9FIRM</name>
<dbReference type="InterPro" id="IPR006027">
    <property type="entry name" value="NusB_RsmB_TIM44"/>
</dbReference>
<dbReference type="NCBIfam" id="NF011494">
    <property type="entry name" value="PRK14902.1"/>
    <property type="match status" value="1"/>
</dbReference>
<dbReference type="InterPro" id="IPR004573">
    <property type="entry name" value="rRNA_ssu_MeTfrase_B"/>
</dbReference>
<dbReference type="SUPFAM" id="SSF53335">
    <property type="entry name" value="S-adenosyl-L-methionine-dependent methyltransferases"/>
    <property type="match status" value="1"/>
</dbReference>
<evidence type="ECO:0000256" key="3">
    <source>
        <dbReference type="ARBA" id="ARBA00012140"/>
    </source>
</evidence>
<evidence type="ECO:0000313" key="16">
    <source>
        <dbReference type="Proteomes" id="UP000242520"/>
    </source>
</evidence>
<dbReference type="InterPro" id="IPR029063">
    <property type="entry name" value="SAM-dependent_MTases_sf"/>
</dbReference>
<evidence type="ECO:0000259" key="14">
    <source>
        <dbReference type="PROSITE" id="PS51686"/>
    </source>
</evidence>
<protein>
    <recommendedName>
        <fullName evidence="3">16S rRNA (cytosine(967)-C(5))-methyltransferase</fullName>
        <ecNumber evidence="3">2.1.1.176</ecNumber>
    </recommendedName>
    <alternativeName>
        <fullName evidence="10">16S rRNA m5C967 methyltransferase</fullName>
    </alternativeName>
    <alternativeName>
        <fullName evidence="11">rRNA (cytosine-C(5)-)-methyltransferase RsmB</fullName>
    </alternativeName>
</protein>
<dbReference type="Gene3D" id="3.30.70.1170">
    <property type="entry name" value="Sun protein, domain 3"/>
    <property type="match status" value="1"/>
</dbReference>
<reference evidence="16" key="1">
    <citation type="submission" date="2016-11" db="EMBL/GenBank/DDBJ databases">
        <authorList>
            <person name="Varghese N."/>
            <person name="Submissions S."/>
        </authorList>
    </citation>
    <scope>NUCLEOTIDE SEQUENCE [LARGE SCALE GENOMIC DNA]</scope>
    <source>
        <strain evidence="16">DSM 15285</strain>
    </source>
</reference>
<comment type="function">
    <text evidence="1">Specifically methylates the cytosine at position 967 (m5C967) of 16S rRNA.</text>
</comment>
<dbReference type="GO" id="GO:0003723">
    <property type="term" value="F:RNA binding"/>
    <property type="evidence" value="ECO:0007669"/>
    <property type="project" value="UniProtKB-UniRule"/>
</dbReference>
<feature type="domain" description="SAM-dependent MTase RsmB/NOP-type" evidence="14">
    <location>
        <begin position="170"/>
        <end position="442"/>
    </location>
</feature>
<evidence type="ECO:0000256" key="12">
    <source>
        <dbReference type="ARBA" id="ARBA00047283"/>
    </source>
</evidence>
<keyword evidence="9 13" id="KW-0694">RNA-binding</keyword>
<dbReference type="Pfam" id="PF01189">
    <property type="entry name" value="Methyltr_RsmB-F"/>
    <property type="match status" value="1"/>
</dbReference>
<dbReference type="InterPro" id="IPR054728">
    <property type="entry name" value="RsmB-like_ferredoxin"/>
</dbReference>
<proteinExistence type="inferred from homology"/>
<dbReference type="GO" id="GO:0008649">
    <property type="term" value="F:rRNA methyltransferase activity"/>
    <property type="evidence" value="ECO:0007669"/>
    <property type="project" value="InterPro"/>
</dbReference>
<dbReference type="Pfam" id="PF01029">
    <property type="entry name" value="NusB"/>
    <property type="match status" value="1"/>
</dbReference>
<dbReference type="NCBIfam" id="TIGR00563">
    <property type="entry name" value="rsmB"/>
    <property type="match status" value="1"/>
</dbReference>
<dbReference type="SUPFAM" id="SSF48013">
    <property type="entry name" value="NusB-like"/>
    <property type="match status" value="1"/>
</dbReference>
<feature type="binding site" evidence="13">
    <location>
        <begin position="260"/>
        <end position="266"/>
    </location>
    <ligand>
        <name>S-adenosyl-L-methionine</name>
        <dbReference type="ChEBI" id="CHEBI:59789"/>
    </ligand>
</feature>
<comment type="catalytic activity">
    <reaction evidence="12">
        <text>cytidine(967) in 16S rRNA + S-adenosyl-L-methionine = 5-methylcytidine(967) in 16S rRNA + S-adenosyl-L-homocysteine + H(+)</text>
        <dbReference type="Rhea" id="RHEA:42748"/>
        <dbReference type="Rhea" id="RHEA-COMP:10219"/>
        <dbReference type="Rhea" id="RHEA-COMP:10220"/>
        <dbReference type="ChEBI" id="CHEBI:15378"/>
        <dbReference type="ChEBI" id="CHEBI:57856"/>
        <dbReference type="ChEBI" id="CHEBI:59789"/>
        <dbReference type="ChEBI" id="CHEBI:74483"/>
        <dbReference type="ChEBI" id="CHEBI:82748"/>
        <dbReference type="EC" id="2.1.1.176"/>
    </reaction>
</comment>
<dbReference type="InterPro" id="IPR001678">
    <property type="entry name" value="MeTrfase_RsmB-F_NOP2_dom"/>
</dbReference>
<evidence type="ECO:0000256" key="9">
    <source>
        <dbReference type="ARBA" id="ARBA00022884"/>
    </source>
</evidence>
<feature type="binding site" evidence="13">
    <location>
        <position position="284"/>
    </location>
    <ligand>
        <name>S-adenosyl-L-methionine</name>
        <dbReference type="ChEBI" id="CHEBI:59789"/>
    </ligand>
</feature>
<dbReference type="InterPro" id="IPR035926">
    <property type="entry name" value="NusB-like_sf"/>
</dbReference>
<dbReference type="RefSeq" id="WP_072723921.1">
    <property type="nucleotide sequence ID" value="NZ_FQXH01000007.1"/>
</dbReference>
<evidence type="ECO:0000256" key="6">
    <source>
        <dbReference type="ARBA" id="ARBA00022603"/>
    </source>
</evidence>
<sequence length="443" mass="51300">MKNAREVALNAIYDIENKGLYSNIGVNKYLKNSNLKDVDRGFATEIIYGVVENRYFLNYVIDKFSSIKSNKLSSYVRIILQMGIYQILFLDSVKEFAAVNESVNLAKKYHKKASGFVNGVLRNIVRNQEKIKYPDKNKDLIKYFSVKYSYERWIIENWINNFGEEFTQDLIEANSEKPNLYLRTNTLKISRDELIKKLKNYGIECEKVKIVEEAIMVKNLKNIENNKMFKKGYFQVQDISSMIIGHIINPNKNSRILDVCSAPGGKATHLATLMENTGQVVARDIFEHKLKLISENVKRLGLNNVKVEKFDALNIDEKNIGKFDYVLVDAPCSGFGIIRRKPEIKYKTKKEVLNLPQIQKNILKNSSKYVKKGGLLVYSTCTIEDRENIEIINDFLKENDNFELEPISNIKIDLENQEKGYIKLYPHIHGMDGFFIAKIRKVR</sequence>
<dbReference type="FunFam" id="1.10.940.10:FF:000006">
    <property type="entry name" value="16S rRNA (Cytosine(967)-C(5))-methyltransferase RsmB"/>
    <property type="match status" value="1"/>
</dbReference>
<evidence type="ECO:0000256" key="11">
    <source>
        <dbReference type="ARBA" id="ARBA00031088"/>
    </source>
</evidence>
<gene>
    <name evidence="15" type="ORF">SAMN02744040_00828</name>
</gene>
<dbReference type="STRING" id="1123350.SAMN02744040_00828"/>
<evidence type="ECO:0000256" key="2">
    <source>
        <dbReference type="ARBA" id="ARBA00004496"/>
    </source>
</evidence>
<evidence type="ECO:0000256" key="10">
    <source>
        <dbReference type="ARBA" id="ARBA00030399"/>
    </source>
</evidence>
<dbReference type="PROSITE" id="PS51686">
    <property type="entry name" value="SAM_MT_RSMB_NOP"/>
    <property type="match status" value="1"/>
</dbReference>
<feature type="binding site" evidence="13">
    <location>
        <position position="311"/>
    </location>
    <ligand>
        <name>S-adenosyl-L-methionine</name>
        <dbReference type="ChEBI" id="CHEBI:59789"/>
    </ligand>
</feature>
<dbReference type="PANTHER" id="PTHR22807:SF53">
    <property type="entry name" value="RIBOSOMAL RNA SMALL SUBUNIT METHYLTRANSFERASE B-RELATED"/>
    <property type="match status" value="1"/>
</dbReference>
<dbReference type="FunFam" id="3.30.70.1170:FF:000003">
    <property type="entry name" value="16S rRNA (Cytosine(967)-C(5))-methyltransferase RsmB"/>
    <property type="match status" value="1"/>
</dbReference>
<dbReference type="PANTHER" id="PTHR22807">
    <property type="entry name" value="NOP2 YEAST -RELATED NOL1/NOP2/FMU SUN DOMAIN-CONTAINING"/>
    <property type="match status" value="1"/>
</dbReference>
<feature type="active site" description="Nucleophile" evidence="13">
    <location>
        <position position="381"/>
    </location>
</feature>
<accession>A0A1M5Q5X9</accession>
<evidence type="ECO:0000256" key="13">
    <source>
        <dbReference type="PROSITE-ProRule" id="PRU01023"/>
    </source>
</evidence>
<keyword evidence="8 13" id="KW-0949">S-adenosyl-L-methionine</keyword>
<evidence type="ECO:0000256" key="5">
    <source>
        <dbReference type="ARBA" id="ARBA00022552"/>
    </source>
</evidence>
<dbReference type="Proteomes" id="UP000242520">
    <property type="component" value="Unassembled WGS sequence"/>
</dbReference>
<keyword evidence="7 13" id="KW-0808">Transferase</keyword>
<dbReference type="NCBIfam" id="TIGR00446">
    <property type="entry name" value="nop2p"/>
    <property type="match status" value="1"/>
</dbReference>
<dbReference type="Pfam" id="PF22458">
    <property type="entry name" value="RsmF-B_ferredox"/>
    <property type="match status" value="1"/>
</dbReference>
<dbReference type="AlphaFoldDB" id="A0A1M5Q5X9"/>
<dbReference type="InterPro" id="IPR049560">
    <property type="entry name" value="MeTrfase_RsmB-F_NOP2_cat"/>
</dbReference>
<dbReference type="Gene3D" id="1.10.940.10">
    <property type="entry name" value="NusB-like"/>
    <property type="match status" value="1"/>
</dbReference>
<dbReference type="OrthoDB" id="9810297at2"/>
<dbReference type="EMBL" id="FQXH01000007">
    <property type="protein sequence ID" value="SHH09677.1"/>
    <property type="molecule type" value="Genomic_DNA"/>
</dbReference>
<dbReference type="CDD" id="cd02440">
    <property type="entry name" value="AdoMet_MTases"/>
    <property type="match status" value="1"/>
</dbReference>
<feature type="binding site" evidence="13">
    <location>
        <position position="329"/>
    </location>
    <ligand>
        <name>S-adenosyl-L-methionine</name>
        <dbReference type="ChEBI" id="CHEBI:59789"/>
    </ligand>
</feature>